<evidence type="ECO:0000256" key="1">
    <source>
        <dbReference type="ARBA" id="ARBA00023054"/>
    </source>
</evidence>
<keyword evidence="4" id="KW-1185">Reference proteome</keyword>
<accession>A0AAW1TTB7</accession>
<proteinExistence type="predicted"/>
<dbReference type="AlphaFoldDB" id="A0AAW1TTB7"/>
<feature type="coiled-coil region" evidence="2">
    <location>
        <begin position="12"/>
        <end position="39"/>
    </location>
</feature>
<dbReference type="PANTHER" id="PTHR21549:SF0">
    <property type="entry name" value="COILED-COIL DOMAIN-CONTAINING PROTEIN 112"/>
    <property type="match status" value="1"/>
</dbReference>
<dbReference type="EMBL" id="JARQZJ010000008">
    <property type="protein sequence ID" value="KAK9871860.1"/>
    <property type="molecule type" value="Genomic_DNA"/>
</dbReference>
<name>A0AAW1TTB7_9CUCU</name>
<reference evidence="3 4" key="1">
    <citation type="submission" date="2023-03" db="EMBL/GenBank/DDBJ databases">
        <title>Genome insight into feeding habits of ladybird beetles.</title>
        <authorList>
            <person name="Li H.-S."/>
            <person name="Huang Y.-H."/>
            <person name="Pang H."/>
        </authorList>
    </citation>
    <scope>NUCLEOTIDE SEQUENCE [LARGE SCALE GENOMIC DNA]</scope>
    <source>
        <strain evidence="3">SYSU_2023b</strain>
        <tissue evidence="3">Whole body</tissue>
    </source>
</reference>
<dbReference type="InterPro" id="IPR039902">
    <property type="entry name" value="CCDC148/CCDC112"/>
</dbReference>
<evidence type="ECO:0000313" key="3">
    <source>
        <dbReference type="EMBL" id="KAK9871860.1"/>
    </source>
</evidence>
<keyword evidence="1 2" id="KW-0175">Coiled coil</keyword>
<dbReference type="Proteomes" id="UP001431783">
    <property type="component" value="Unassembled WGS sequence"/>
</dbReference>
<gene>
    <name evidence="3" type="ORF">WA026_015106</name>
</gene>
<evidence type="ECO:0000256" key="2">
    <source>
        <dbReference type="SAM" id="Coils"/>
    </source>
</evidence>
<protein>
    <submittedName>
        <fullName evidence="3">Uncharacterized protein</fullName>
    </submittedName>
</protein>
<sequence>MNKYAGSMHTLYNTELNKLENTQKQLERYQHNLLGQLKKNENEEFQDLIQLFQGSRVACNEAASKLELQEILDKLKYVKKAVVLECGSNIPDLKLFEQDLTHIISTVQDMKVKSKLKVQELTSEENLLIEDIKLYEERVSHWSEPVKLDSIKNGVHAKIDSSNTVPDDVKKFMDFVKCSNGHENGWSVSDNQLFLKLRKKCKDVDEVAVSLNKILPDITIEDVKIHEDWYLKYLELKEKHNIAIENWKKSKHERNSTDSKRVNECVKSEGLKKIWLIYKCLKKKILKKRKLRKKLRNGRKNVK</sequence>
<comment type="caution">
    <text evidence="3">The sequence shown here is derived from an EMBL/GenBank/DDBJ whole genome shotgun (WGS) entry which is preliminary data.</text>
</comment>
<evidence type="ECO:0000313" key="4">
    <source>
        <dbReference type="Proteomes" id="UP001431783"/>
    </source>
</evidence>
<dbReference type="PANTHER" id="PTHR21549">
    <property type="entry name" value="MUTATED IN BLADDER CANCER 1"/>
    <property type="match status" value="1"/>
</dbReference>
<organism evidence="3 4">
    <name type="scientific">Henosepilachna vigintioctopunctata</name>
    <dbReference type="NCBI Taxonomy" id="420089"/>
    <lineage>
        <taxon>Eukaryota</taxon>
        <taxon>Metazoa</taxon>
        <taxon>Ecdysozoa</taxon>
        <taxon>Arthropoda</taxon>
        <taxon>Hexapoda</taxon>
        <taxon>Insecta</taxon>
        <taxon>Pterygota</taxon>
        <taxon>Neoptera</taxon>
        <taxon>Endopterygota</taxon>
        <taxon>Coleoptera</taxon>
        <taxon>Polyphaga</taxon>
        <taxon>Cucujiformia</taxon>
        <taxon>Coccinelloidea</taxon>
        <taxon>Coccinellidae</taxon>
        <taxon>Epilachninae</taxon>
        <taxon>Epilachnini</taxon>
        <taxon>Henosepilachna</taxon>
    </lineage>
</organism>